<accession>S9QTM2</accession>
<evidence type="ECO:0000313" key="1">
    <source>
        <dbReference type="EMBL" id="EPX82987.1"/>
    </source>
</evidence>
<proteinExistence type="predicted"/>
<sequence>MCPYDDAVARRPVVFVFVKDAFVVEDVTRTVTELFPDAIITSTSKPEDVPGKLEGLPHLDMAVVHLSPDEVHQSQVGAVLRERGARLLLVGDAAEESHAAAGFDVLVRPFRTQDLEAHLKRTMAR</sequence>
<gene>
    <name evidence="1" type="ORF">Salmuc_04139</name>
</gene>
<evidence type="ECO:0000313" key="2">
    <source>
        <dbReference type="Proteomes" id="UP000015347"/>
    </source>
</evidence>
<dbReference type="eggNOG" id="ENOG5033GXZ">
    <property type="taxonomic scope" value="Bacteria"/>
</dbReference>
<reference evidence="2" key="1">
    <citation type="journal article" date="2014" name="Stand. Genomic Sci.">
        <title>Genome sequence of the exopolysaccharide-producing Salipiger mucosus type strain (DSM 16094(T)), a moderately halophilic member of the Roseobacter clade.</title>
        <authorList>
            <person name="Riedel T."/>
            <person name="Spring S."/>
            <person name="Fiebig A."/>
            <person name="Petersen J."/>
            <person name="Kyrpides N.C."/>
            <person name="Goker M."/>
            <person name="Klenk H.P."/>
        </authorList>
    </citation>
    <scope>NUCLEOTIDE SEQUENCE [LARGE SCALE GENOMIC DNA]</scope>
    <source>
        <strain evidence="2">DSM 16094</strain>
    </source>
</reference>
<dbReference type="EMBL" id="APVH01000018">
    <property type="protein sequence ID" value="EPX82987.1"/>
    <property type="molecule type" value="Genomic_DNA"/>
</dbReference>
<evidence type="ECO:0008006" key="3">
    <source>
        <dbReference type="Google" id="ProtNLM"/>
    </source>
</evidence>
<protein>
    <recommendedName>
        <fullName evidence="3">Response regulatory domain-containing protein</fullName>
    </recommendedName>
</protein>
<dbReference type="AlphaFoldDB" id="S9QTM2"/>
<dbReference type="OrthoDB" id="7851458at2"/>
<dbReference type="RefSeq" id="WP_020041502.1">
    <property type="nucleotide sequence ID" value="NZ_KE557275.1"/>
</dbReference>
<name>S9QTM2_9RHOB</name>
<comment type="caution">
    <text evidence="1">The sequence shown here is derived from an EMBL/GenBank/DDBJ whole genome shotgun (WGS) entry which is preliminary data.</text>
</comment>
<dbReference type="Proteomes" id="UP000015347">
    <property type="component" value="Unassembled WGS sequence"/>
</dbReference>
<keyword evidence="2" id="KW-1185">Reference proteome</keyword>
<dbReference type="HOGENOM" id="CLU_163387_0_0_5"/>
<organism evidence="1 2">
    <name type="scientific">Salipiger mucosus DSM 16094</name>
    <dbReference type="NCBI Taxonomy" id="1123237"/>
    <lineage>
        <taxon>Bacteria</taxon>
        <taxon>Pseudomonadati</taxon>
        <taxon>Pseudomonadota</taxon>
        <taxon>Alphaproteobacteria</taxon>
        <taxon>Rhodobacterales</taxon>
        <taxon>Roseobacteraceae</taxon>
        <taxon>Salipiger</taxon>
    </lineage>
</organism>